<reference evidence="1" key="1">
    <citation type="submission" date="2020-05" db="EMBL/GenBank/DDBJ databases">
        <title>Large-scale comparative analyses of tick genomes elucidate their genetic diversity and vector capacities.</title>
        <authorList>
            <person name="Jia N."/>
            <person name="Wang J."/>
            <person name="Shi W."/>
            <person name="Du L."/>
            <person name="Sun Y."/>
            <person name="Zhan W."/>
            <person name="Jiang J."/>
            <person name="Wang Q."/>
            <person name="Zhang B."/>
            <person name="Ji P."/>
            <person name="Sakyi L.B."/>
            <person name="Cui X."/>
            <person name="Yuan T."/>
            <person name="Jiang B."/>
            <person name="Yang W."/>
            <person name="Lam T.T.-Y."/>
            <person name="Chang Q."/>
            <person name="Ding S."/>
            <person name="Wang X."/>
            <person name="Zhu J."/>
            <person name="Ruan X."/>
            <person name="Zhao L."/>
            <person name="Wei J."/>
            <person name="Que T."/>
            <person name="Du C."/>
            <person name="Cheng J."/>
            <person name="Dai P."/>
            <person name="Han X."/>
            <person name="Huang E."/>
            <person name="Gao Y."/>
            <person name="Liu J."/>
            <person name="Shao H."/>
            <person name="Ye R."/>
            <person name="Li L."/>
            <person name="Wei W."/>
            <person name="Wang X."/>
            <person name="Wang C."/>
            <person name="Yang T."/>
            <person name="Huo Q."/>
            <person name="Li W."/>
            <person name="Guo W."/>
            <person name="Chen H."/>
            <person name="Zhou L."/>
            <person name="Ni X."/>
            <person name="Tian J."/>
            <person name="Zhou Y."/>
            <person name="Sheng Y."/>
            <person name="Liu T."/>
            <person name="Pan Y."/>
            <person name="Xia L."/>
            <person name="Li J."/>
            <person name="Zhao F."/>
            <person name="Cao W."/>
        </authorList>
    </citation>
    <scope>NUCLEOTIDE SEQUENCE</scope>
    <source>
        <strain evidence="1">Hyas-2018</strain>
    </source>
</reference>
<protein>
    <submittedName>
        <fullName evidence="1">Uncharacterized protein</fullName>
    </submittedName>
</protein>
<dbReference type="Proteomes" id="UP000821845">
    <property type="component" value="Chromosome 7"/>
</dbReference>
<sequence length="241" mass="26248">MNVNWTVAVSCLCLACVVGGVSSSAPLKDLPGCTFPEVEKCGYDFVPYFVKPTLAEDAKGLAALCKHVKTQLKCAEEFSDKCLEGLPKGVISVMLMAVGEEYATFCNTTNPKHKEYLDSIKCINKAGQGIQKCARDMFVAMFRASKAPDQQKIAYSCCYYEEFLECAEEALMKGCKHPAARKFFHDILDHVFGEVLGLACGKYKKGTAACEALPALPTKDDAKVRNKGFIEPLAIISSKLG</sequence>
<gene>
    <name evidence="1" type="ORF">HPB50_000223</name>
</gene>
<evidence type="ECO:0000313" key="1">
    <source>
        <dbReference type="EMBL" id="KAH6925063.1"/>
    </source>
</evidence>
<proteinExistence type="predicted"/>
<organism evidence="1 2">
    <name type="scientific">Hyalomma asiaticum</name>
    <name type="common">Tick</name>
    <dbReference type="NCBI Taxonomy" id="266040"/>
    <lineage>
        <taxon>Eukaryota</taxon>
        <taxon>Metazoa</taxon>
        <taxon>Ecdysozoa</taxon>
        <taxon>Arthropoda</taxon>
        <taxon>Chelicerata</taxon>
        <taxon>Arachnida</taxon>
        <taxon>Acari</taxon>
        <taxon>Parasitiformes</taxon>
        <taxon>Ixodida</taxon>
        <taxon>Ixodoidea</taxon>
        <taxon>Ixodidae</taxon>
        <taxon>Hyalomminae</taxon>
        <taxon>Hyalomma</taxon>
    </lineage>
</organism>
<name>A0ACB7RR10_HYAAI</name>
<keyword evidence="2" id="KW-1185">Reference proteome</keyword>
<accession>A0ACB7RR10</accession>
<dbReference type="EMBL" id="CM023487">
    <property type="protein sequence ID" value="KAH6925063.1"/>
    <property type="molecule type" value="Genomic_DNA"/>
</dbReference>
<comment type="caution">
    <text evidence="1">The sequence shown here is derived from an EMBL/GenBank/DDBJ whole genome shotgun (WGS) entry which is preliminary data.</text>
</comment>
<evidence type="ECO:0000313" key="2">
    <source>
        <dbReference type="Proteomes" id="UP000821845"/>
    </source>
</evidence>